<accession>A0ABY6SEI2</accession>
<evidence type="ECO:0000256" key="2">
    <source>
        <dbReference type="ARBA" id="ARBA00022670"/>
    </source>
</evidence>
<feature type="domain" description="DUF7580" evidence="8">
    <location>
        <begin position="249"/>
        <end position="563"/>
    </location>
</feature>
<feature type="region of interest" description="Disordered" evidence="6">
    <location>
        <begin position="145"/>
        <end position="170"/>
    </location>
</feature>
<organism evidence="9 10">
    <name type="scientific">Podospora comata</name>
    <dbReference type="NCBI Taxonomy" id="48703"/>
    <lineage>
        <taxon>Eukaryota</taxon>
        <taxon>Fungi</taxon>
        <taxon>Dikarya</taxon>
        <taxon>Ascomycota</taxon>
        <taxon>Pezizomycotina</taxon>
        <taxon>Sordariomycetes</taxon>
        <taxon>Sordariomycetidae</taxon>
        <taxon>Sordariales</taxon>
        <taxon>Podosporaceae</taxon>
        <taxon>Podospora</taxon>
    </lineage>
</organism>
<dbReference type="InterPro" id="IPR023827">
    <property type="entry name" value="Peptidase_S8_Asp-AS"/>
</dbReference>
<feature type="active site" description="Charge relay system" evidence="5">
    <location>
        <position position="657"/>
    </location>
</feature>
<evidence type="ECO:0000256" key="6">
    <source>
        <dbReference type="SAM" id="MobiDB-lite"/>
    </source>
</evidence>
<dbReference type="InterPro" id="IPR000209">
    <property type="entry name" value="Peptidase_S8/S53_dom"/>
</dbReference>
<dbReference type="PROSITE" id="PS00136">
    <property type="entry name" value="SUBTILASE_ASP"/>
    <property type="match status" value="1"/>
</dbReference>
<keyword evidence="4 5" id="KW-0720">Serine protease</keyword>
<dbReference type="PROSITE" id="PS51892">
    <property type="entry name" value="SUBTILASE"/>
    <property type="match status" value="1"/>
</dbReference>
<dbReference type="Gene3D" id="3.40.50.200">
    <property type="entry name" value="Peptidase S8/S53 domain"/>
    <property type="match status" value="1"/>
</dbReference>
<reference evidence="9" key="1">
    <citation type="submission" date="2018-02" db="EMBL/GenBank/DDBJ databases">
        <authorList>
            <person name="Silar P."/>
        </authorList>
    </citation>
    <scope>NUCLEOTIDE SEQUENCE [LARGE SCALE GENOMIC DNA]</scope>
    <source>
        <strain evidence="9">T</strain>
    </source>
</reference>
<evidence type="ECO:0000259" key="8">
    <source>
        <dbReference type="Pfam" id="PF24476"/>
    </source>
</evidence>
<dbReference type="InterPro" id="IPR036852">
    <property type="entry name" value="Peptidase_S8/S53_dom_sf"/>
</dbReference>
<evidence type="ECO:0000256" key="1">
    <source>
        <dbReference type="ARBA" id="ARBA00011073"/>
    </source>
</evidence>
<protein>
    <submittedName>
        <fullName evidence="9">Serine protease</fullName>
    </submittedName>
</protein>
<evidence type="ECO:0000256" key="3">
    <source>
        <dbReference type="ARBA" id="ARBA00022801"/>
    </source>
</evidence>
<dbReference type="InterPro" id="IPR050131">
    <property type="entry name" value="Peptidase_S8_subtilisin-like"/>
</dbReference>
<dbReference type="SUPFAM" id="SSF52743">
    <property type="entry name" value="Subtilisin-like"/>
    <property type="match status" value="1"/>
</dbReference>
<dbReference type="PANTHER" id="PTHR43806">
    <property type="entry name" value="PEPTIDASE S8"/>
    <property type="match status" value="1"/>
</dbReference>
<dbReference type="GO" id="GO:0008233">
    <property type="term" value="F:peptidase activity"/>
    <property type="evidence" value="ECO:0007669"/>
    <property type="project" value="UniProtKB-KW"/>
</dbReference>
<sequence length="949" mass="106508">MHGLDFNTTPERQLLDSIQPLFANSLPWALQGNDSHKYASGRKVADDINAQKLKTMFLDEMVMIRLHIGELPNRALSPPSFQSCLETSSDLLAFLETLVHNNILNLQVPTAPRDDRPVEDEYTQVAGIQLVITLVSKWLSQVPEPKNITSSTTETRADATAKNDSEAHRISPDAAKYPKLEALARLLEGSSDWETCQTFIDLHQNLAHFEDGIQRAWHLNKCLSNLNRSPPTKRFRPLTAQRIPRTQWENKTPWDLSSRLFQRLYSSTCQSRDHEVKLQLNGFDLDSFVTLPIHFNLFLSSCPTNEHWHECQCKDLEMIVDLCEDIRILGHHQHPSPRLGMHFEVVEAGHRYYLWRDAPDNEGNTRQQYGGAVPTVSLDHLIRHGFLTDVTDGGLFGMNDKAVLALSLARCFVHLWGTNWLIDPWTADNIHFLASSDEIRNPHHPFVHCSLNTTGPSTQSRARQSLFSFAQLLLEIETGTRIDVDISSADENEFEDTIADILESRGDRFGRREYNAAVAGCFHVFALVNKQRNSASGTPDELSIMRKAIYDAIIEPLEQNFNQIPNPAKALYVKRLHLGQKGGSYGLASFHQQREPPGRRGSPHVGDTAAFFDGETLATYVRATRFFDSMDLFHTQFIQPKATSSNGLKRVKIAILDTGIEVENSSLQGVLDNIKHSRKDSGFRDWRKSPIRAVQFFTTSPDSSEKDIVGHGTHVAWLTLKTAPDVDLYIAKVSCGKQFDDTAAVVKAINWALDQEVDIMVMSFGSSYIDRRISDAIDHATITRPHPTLVFAAASNSGLNSRPTFPATHDKVIGIYSLDGYGNDNGGLNPSRQPGDTYFGTLGVGIEMLWDDKKEARSGSSYAAPIAAGIAANSLVWLEDMLTRGFLSQEQYKWLRTIEGMRYMLRKQAMGSNGDKVGILSLAPWVLWRRDFTDVEVCALLKEGVPLFR</sequence>
<dbReference type="PRINTS" id="PR00723">
    <property type="entry name" value="SUBTILISIN"/>
</dbReference>
<dbReference type="EMBL" id="LR026968">
    <property type="protein sequence ID" value="VBB81671.1"/>
    <property type="molecule type" value="Genomic_DNA"/>
</dbReference>
<evidence type="ECO:0000256" key="5">
    <source>
        <dbReference type="PROSITE-ProRule" id="PRU01240"/>
    </source>
</evidence>
<keyword evidence="2 5" id="KW-0645">Protease</keyword>
<name>A0ABY6SEI2_PODCO</name>
<dbReference type="InterPro" id="IPR015500">
    <property type="entry name" value="Peptidase_S8_subtilisin-rel"/>
</dbReference>
<dbReference type="Pfam" id="PF00082">
    <property type="entry name" value="Peptidase_S8"/>
    <property type="match status" value="1"/>
</dbReference>
<feature type="active site" description="Charge relay system" evidence="5">
    <location>
        <position position="861"/>
    </location>
</feature>
<dbReference type="InterPro" id="IPR056002">
    <property type="entry name" value="DUF7580"/>
</dbReference>
<keyword evidence="3 5" id="KW-0378">Hydrolase</keyword>
<evidence type="ECO:0000313" key="10">
    <source>
        <dbReference type="Proteomes" id="UP000280685"/>
    </source>
</evidence>
<proteinExistence type="inferred from homology"/>
<dbReference type="PANTHER" id="PTHR43806:SF11">
    <property type="entry name" value="CEREVISIN-RELATED"/>
    <property type="match status" value="1"/>
</dbReference>
<dbReference type="GO" id="GO:0006508">
    <property type="term" value="P:proteolysis"/>
    <property type="evidence" value="ECO:0007669"/>
    <property type="project" value="UniProtKB-KW"/>
</dbReference>
<comment type="similarity">
    <text evidence="1 5">Belongs to the peptidase S8 family.</text>
</comment>
<feature type="active site" description="Charge relay system" evidence="5">
    <location>
        <position position="711"/>
    </location>
</feature>
<dbReference type="Proteomes" id="UP000280685">
    <property type="component" value="Chromosome 5"/>
</dbReference>
<evidence type="ECO:0000259" key="7">
    <source>
        <dbReference type="Pfam" id="PF00082"/>
    </source>
</evidence>
<gene>
    <name evidence="9" type="ORF">PODCO_506449</name>
</gene>
<dbReference type="CDD" id="cd00306">
    <property type="entry name" value="Peptidases_S8_S53"/>
    <property type="match status" value="1"/>
</dbReference>
<keyword evidence="10" id="KW-1185">Reference proteome</keyword>
<evidence type="ECO:0000256" key="4">
    <source>
        <dbReference type="ARBA" id="ARBA00022825"/>
    </source>
</evidence>
<feature type="domain" description="Peptidase S8/S53" evidence="7">
    <location>
        <begin position="649"/>
        <end position="874"/>
    </location>
</feature>
<feature type="compositionally biased region" description="Basic and acidic residues" evidence="6">
    <location>
        <begin position="155"/>
        <end position="170"/>
    </location>
</feature>
<dbReference type="Pfam" id="PF24476">
    <property type="entry name" value="DUF7580"/>
    <property type="match status" value="1"/>
</dbReference>
<evidence type="ECO:0000313" key="9">
    <source>
        <dbReference type="EMBL" id="VBB81671.1"/>
    </source>
</evidence>